<dbReference type="InterPro" id="IPR011032">
    <property type="entry name" value="GroES-like_sf"/>
</dbReference>
<dbReference type="InterPro" id="IPR047122">
    <property type="entry name" value="Trans-enoyl_RdTase-like"/>
</dbReference>
<dbReference type="SMART" id="SM00829">
    <property type="entry name" value="PKS_ER"/>
    <property type="match status" value="1"/>
</dbReference>
<accession>A0ABR1NPX9</accession>
<dbReference type="CDD" id="cd08249">
    <property type="entry name" value="enoyl_reductase_like"/>
    <property type="match status" value="1"/>
</dbReference>
<dbReference type="InterPro" id="IPR013154">
    <property type="entry name" value="ADH-like_N"/>
</dbReference>
<feature type="domain" description="Enoyl reductase (ER)" evidence="3">
    <location>
        <begin position="18"/>
        <end position="294"/>
    </location>
</feature>
<dbReference type="Proteomes" id="UP001430848">
    <property type="component" value="Unassembled WGS sequence"/>
</dbReference>
<dbReference type="Pfam" id="PF08240">
    <property type="entry name" value="ADH_N"/>
    <property type="match status" value="1"/>
</dbReference>
<dbReference type="SUPFAM" id="SSF50129">
    <property type="entry name" value="GroES-like"/>
    <property type="match status" value="1"/>
</dbReference>
<dbReference type="SUPFAM" id="SSF51735">
    <property type="entry name" value="NAD(P)-binding Rossmann-fold domains"/>
    <property type="match status" value="1"/>
</dbReference>
<keyword evidence="2" id="KW-0560">Oxidoreductase</keyword>
<keyword evidence="5" id="KW-1185">Reference proteome</keyword>
<dbReference type="InterPro" id="IPR036291">
    <property type="entry name" value="NAD(P)-bd_dom_sf"/>
</dbReference>
<evidence type="ECO:0000259" key="3">
    <source>
        <dbReference type="SMART" id="SM00829"/>
    </source>
</evidence>
<name>A0ABR1NPX9_DIAER</name>
<sequence length="361" mass="38290">MDVLNTMASNQAAWLEGKDAHPLAIGAADMPKPGPLEVVIKNHAVAINPLDWKMQGGMHAEKFPMIMGTDIAGEIHEVGSEVKSFKIGDRVLAHCTGIMDQKPQSGAFQLYSAAHSALTSRIPAGMSFADAAVLPLAVSTAAHGLYARDYLALPAPSASPARPGNKCILVWGGSSSVGAAAIQLAKASGVAVLATASARNLDALKAELGVDYAFDYKSAGVVEDIVGAVKHLWDTRGIEFVGIYDAISEPQIFKEALGPIFDRLESEKLVSAKRLMMVLFPSDLPDDIQVKTVLAGLLLPGHGYEDVTRLVWESFVPEALETGKLKPLPPPLVVGKGLEAIQEGIDQNKKGVSFRKVVVEL</sequence>
<dbReference type="InterPro" id="IPR020843">
    <property type="entry name" value="ER"/>
</dbReference>
<dbReference type="EMBL" id="JAKNSF020000157">
    <property type="protein sequence ID" value="KAK7710520.1"/>
    <property type="molecule type" value="Genomic_DNA"/>
</dbReference>
<dbReference type="Gene3D" id="3.90.180.10">
    <property type="entry name" value="Medium-chain alcohol dehydrogenases, catalytic domain"/>
    <property type="match status" value="1"/>
</dbReference>
<protein>
    <recommendedName>
        <fullName evidence="3">Enoyl reductase (ER) domain-containing protein</fullName>
    </recommendedName>
</protein>
<reference evidence="4 5" key="1">
    <citation type="submission" date="2024-02" db="EMBL/GenBank/DDBJ databases">
        <title>De novo assembly and annotation of 12 fungi associated with fruit tree decline syndrome in Ontario, Canada.</title>
        <authorList>
            <person name="Sulman M."/>
            <person name="Ellouze W."/>
            <person name="Ilyukhin E."/>
        </authorList>
    </citation>
    <scope>NUCLEOTIDE SEQUENCE [LARGE SCALE GENOMIC DNA]</scope>
    <source>
        <strain evidence="4 5">M169</strain>
    </source>
</reference>
<dbReference type="PANTHER" id="PTHR45348">
    <property type="entry name" value="HYPOTHETICAL OXIDOREDUCTASE (EUROFUNG)"/>
    <property type="match status" value="1"/>
</dbReference>
<comment type="caution">
    <text evidence="4">The sequence shown here is derived from an EMBL/GenBank/DDBJ whole genome shotgun (WGS) entry which is preliminary data.</text>
</comment>
<evidence type="ECO:0000313" key="5">
    <source>
        <dbReference type="Proteomes" id="UP001430848"/>
    </source>
</evidence>
<evidence type="ECO:0000256" key="2">
    <source>
        <dbReference type="ARBA" id="ARBA00023002"/>
    </source>
</evidence>
<dbReference type="Gene3D" id="3.40.50.720">
    <property type="entry name" value="NAD(P)-binding Rossmann-like Domain"/>
    <property type="match status" value="1"/>
</dbReference>
<organism evidence="4 5">
    <name type="scientific">Diaporthe eres</name>
    <name type="common">Phomopsis oblonga</name>
    <dbReference type="NCBI Taxonomy" id="83184"/>
    <lineage>
        <taxon>Eukaryota</taxon>
        <taxon>Fungi</taxon>
        <taxon>Dikarya</taxon>
        <taxon>Ascomycota</taxon>
        <taxon>Pezizomycotina</taxon>
        <taxon>Sordariomycetes</taxon>
        <taxon>Sordariomycetidae</taxon>
        <taxon>Diaporthales</taxon>
        <taxon>Diaporthaceae</taxon>
        <taxon>Diaporthe</taxon>
        <taxon>Diaporthe eres species complex</taxon>
    </lineage>
</organism>
<evidence type="ECO:0000313" key="4">
    <source>
        <dbReference type="EMBL" id="KAK7710520.1"/>
    </source>
</evidence>
<gene>
    <name evidence="4" type="ORF">SLS63_012950</name>
</gene>
<evidence type="ECO:0000256" key="1">
    <source>
        <dbReference type="ARBA" id="ARBA00008072"/>
    </source>
</evidence>
<proteinExistence type="inferred from homology"/>
<comment type="similarity">
    <text evidence="1">Belongs to the zinc-containing alcohol dehydrogenase family.</text>
</comment>
<dbReference type="PANTHER" id="PTHR45348:SF2">
    <property type="entry name" value="ZINC-TYPE ALCOHOL DEHYDROGENASE-LIKE PROTEIN C2E1P3.01"/>
    <property type="match status" value="1"/>
</dbReference>